<dbReference type="eggNOG" id="COG2335">
    <property type="taxonomic scope" value="Bacteria"/>
</dbReference>
<dbReference type="STRING" id="398580.Dshi_0412"/>
<dbReference type="GO" id="GO:0005615">
    <property type="term" value="C:extracellular space"/>
    <property type="evidence" value="ECO:0007669"/>
    <property type="project" value="TreeGrafter"/>
</dbReference>
<dbReference type="AlphaFoldDB" id="A8LN17"/>
<feature type="domain" description="FAS1" evidence="1">
    <location>
        <begin position="185"/>
        <end position="339"/>
    </location>
</feature>
<name>A8LN17_DINSH</name>
<keyword evidence="3" id="KW-1185">Reference proteome</keyword>
<dbReference type="InterPro" id="IPR036378">
    <property type="entry name" value="FAS1_dom_sf"/>
</dbReference>
<reference evidence="3" key="1">
    <citation type="journal article" date="2010" name="ISME J.">
        <title>The complete genome sequence of the algal symbiont Dinoroseobacter shibae: a hitchhiker's guide to life in the sea.</title>
        <authorList>
            <person name="Wagner-Dobler I."/>
            <person name="Ballhausen B."/>
            <person name="Berger M."/>
            <person name="Brinkhoff T."/>
            <person name="Buchholz I."/>
            <person name="Bunk B."/>
            <person name="Cypionka H."/>
            <person name="Daniel R."/>
            <person name="Drepper T."/>
            <person name="Gerdts G."/>
            <person name="Hahnke S."/>
            <person name="Han C."/>
            <person name="Jahn D."/>
            <person name="Kalhoefer D."/>
            <person name="Kiss H."/>
            <person name="Klenk H.P."/>
            <person name="Kyrpides N."/>
            <person name="Liebl W."/>
            <person name="Liesegang H."/>
            <person name="Meincke L."/>
            <person name="Pati A."/>
            <person name="Petersen J."/>
            <person name="Piekarski T."/>
            <person name="Pommerenke C."/>
            <person name="Pradella S."/>
            <person name="Pukall R."/>
            <person name="Rabus R."/>
            <person name="Stackebrandt E."/>
            <person name="Thole S."/>
            <person name="Thompson L."/>
            <person name="Tielen P."/>
            <person name="Tomasch J."/>
            <person name="von Jan M."/>
            <person name="Wanphrut N."/>
            <person name="Wichels A."/>
            <person name="Zech H."/>
            <person name="Simon M."/>
        </authorList>
    </citation>
    <scope>NUCLEOTIDE SEQUENCE [LARGE SCALE GENOMIC DNA]</scope>
    <source>
        <strain evidence="3">DSM 16493 / NCIMB 14021 / DFL 12</strain>
    </source>
</reference>
<dbReference type="PANTHER" id="PTHR10900">
    <property type="entry name" value="PERIOSTIN-RELATED"/>
    <property type="match status" value="1"/>
</dbReference>
<dbReference type="GO" id="GO:0005509">
    <property type="term" value="F:calcium ion binding"/>
    <property type="evidence" value="ECO:0007669"/>
    <property type="project" value="InterPro"/>
</dbReference>
<dbReference type="InterPro" id="IPR000782">
    <property type="entry name" value="FAS1_domain"/>
</dbReference>
<dbReference type="PRINTS" id="PR00313">
    <property type="entry name" value="CABNDNGRPT"/>
</dbReference>
<dbReference type="HOGENOM" id="CLU_490801_0_0_5"/>
<dbReference type="SUPFAM" id="SSF51120">
    <property type="entry name" value="beta-Roll"/>
    <property type="match status" value="1"/>
</dbReference>
<dbReference type="Pfam" id="PF00353">
    <property type="entry name" value="HemolysinCabind"/>
    <property type="match status" value="2"/>
</dbReference>
<dbReference type="SMART" id="SM00554">
    <property type="entry name" value="FAS1"/>
    <property type="match status" value="2"/>
</dbReference>
<evidence type="ECO:0000259" key="1">
    <source>
        <dbReference type="PROSITE" id="PS50213"/>
    </source>
</evidence>
<evidence type="ECO:0000313" key="2">
    <source>
        <dbReference type="EMBL" id="ABV92161.1"/>
    </source>
</evidence>
<proteinExistence type="predicted"/>
<dbReference type="eggNOG" id="COG2931">
    <property type="taxonomic scope" value="Bacteria"/>
</dbReference>
<dbReference type="InterPro" id="IPR001343">
    <property type="entry name" value="Hemolysn_Ca-bd"/>
</dbReference>
<dbReference type="PROSITE" id="PS00330">
    <property type="entry name" value="HEMOLYSIN_CALCIUM"/>
    <property type="match status" value="3"/>
</dbReference>
<gene>
    <name evidence="2" type="primary">fas</name>
    <name evidence="2" type="ordered locus">Dshi_0412</name>
</gene>
<dbReference type="InterPro" id="IPR018511">
    <property type="entry name" value="Hemolysin-typ_Ca-bd_CS"/>
</dbReference>
<dbReference type="PROSITE" id="PS50213">
    <property type="entry name" value="FAS1"/>
    <property type="match status" value="2"/>
</dbReference>
<dbReference type="EMBL" id="CP000830">
    <property type="protein sequence ID" value="ABV92161.1"/>
    <property type="molecule type" value="Genomic_DNA"/>
</dbReference>
<organism evidence="2 3">
    <name type="scientific">Dinoroseobacter shibae (strain DSM 16493 / NCIMB 14021 / DFL 12)</name>
    <dbReference type="NCBI Taxonomy" id="398580"/>
    <lineage>
        <taxon>Bacteria</taxon>
        <taxon>Pseudomonadati</taxon>
        <taxon>Pseudomonadota</taxon>
        <taxon>Alphaproteobacteria</taxon>
        <taxon>Rhodobacterales</taxon>
        <taxon>Roseobacteraceae</taxon>
        <taxon>Dinoroseobacter</taxon>
    </lineage>
</organism>
<dbReference type="OrthoDB" id="7624131at2"/>
<dbReference type="Proteomes" id="UP000006833">
    <property type="component" value="Chromosome"/>
</dbReference>
<sequence length="510" mass="51215">MTRFSTKLPNIVAIAAGSDDFNLLVKALTAADLVGTVQGLKDITVFAPTDAAFTQLAVDLGFAGDTGDEDAVFASLVASLTELGGGDPIPLLTDVLLYHVSAGAKTAAEIDALEVVGTFLPGATFGSEGTELVDNEPDVANPNIVIPDIAASNGTIQAIDRVLLPIDIPGNEPPAPTETLAGIVAASGGVFDGDKSDFDLLLNAVQAAGLVGALDDPEADLTVFAPNDAAFIGLAQTLGFDGEDEGAAFAHIVEALTLLSGGGDPIPLLQDILLYHVVPEALGSDAVLSAESIPTLLGAPLGVDGVSLVDADPDIGDPALIETDIAATNGIAHVLDGVLLPADILNGDGGRGRVDFEIGDAGNERFFTGANTDFVSGLGGNDVIRLGAGDDVGLGGAGNDTLQGGRGADTLDGGAGRDVLKGGLGDDLLTGGADADVFLFNGFSGADTITDFSLGEDLLQIRARGIDDYGDLAHRISDSDAGAVIAFGGTEITLAGIGADALTASDFQFI</sequence>
<dbReference type="Gene3D" id="2.30.180.10">
    <property type="entry name" value="FAS1 domain"/>
    <property type="match status" value="2"/>
</dbReference>
<dbReference type="SUPFAM" id="SSF82153">
    <property type="entry name" value="FAS1 domain"/>
    <property type="match status" value="2"/>
</dbReference>
<accession>A8LN17</accession>
<dbReference type="InterPro" id="IPR050904">
    <property type="entry name" value="Adhesion/Biosynth-related"/>
</dbReference>
<dbReference type="Pfam" id="PF02469">
    <property type="entry name" value="Fasciclin"/>
    <property type="match status" value="2"/>
</dbReference>
<dbReference type="InterPro" id="IPR011049">
    <property type="entry name" value="Serralysin-like_metalloprot_C"/>
</dbReference>
<dbReference type="KEGG" id="dsh:Dshi_0412"/>
<evidence type="ECO:0000313" key="3">
    <source>
        <dbReference type="Proteomes" id="UP000006833"/>
    </source>
</evidence>
<protein>
    <submittedName>
        <fullName evidence="2">Beta-Ig-H3/fasciclin</fullName>
    </submittedName>
</protein>
<dbReference type="RefSeq" id="WP_012177091.1">
    <property type="nucleotide sequence ID" value="NC_009952.1"/>
</dbReference>
<dbReference type="Gene3D" id="2.150.10.10">
    <property type="entry name" value="Serralysin-like metalloprotease, C-terminal"/>
    <property type="match status" value="1"/>
</dbReference>
<feature type="domain" description="FAS1" evidence="1">
    <location>
        <begin position="8"/>
        <end position="163"/>
    </location>
</feature>
<dbReference type="PANTHER" id="PTHR10900:SF77">
    <property type="entry name" value="FI19380P1"/>
    <property type="match status" value="1"/>
</dbReference>